<organism evidence="1 2">
    <name type="scientific">Rhizobium leguminosarum</name>
    <dbReference type="NCBI Taxonomy" id="384"/>
    <lineage>
        <taxon>Bacteria</taxon>
        <taxon>Pseudomonadati</taxon>
        <taxon>Pseudomonadota</taxon>
        <taxon>Alphaproteobacteria</taxon>
        <taxon>Hyphomicrobiales</taxon>
        <taxon>Rhizobiaceae</taxon>
        <taxon>Rhizobium/Agrobacterium group</taxon>
        <taxon>Rhizobium</taxon>
    </lineage>
</organism>
<gene>
    <name evidence="1" type="ORF">ELI19_27000</name>
</gene>
<dbReference type="EMBL" id="SIPS01000002">
    <property type="protein sequence ID" value="TAW25110.1"/>
    <property type="molecule type" value="Genomic_DNA"/>
</dbReference>
<dbReference type="Proteomes" id="UP000292036">
    <property type="component" value="Unassembled WGS sequence"/>
</dbReference>
<proteinExistence type="predicted"/>
<evidence type="ECO:0000313" key="2">
    <source>
        <dbReference type="Proteomes" id="UP000292036"/>
    </source>
</evidence>
<protein>
    <recommendedName>
        <fullName evidence="3">DUF2188 domain-containing protein</fullName>
    </recommendedName>
</protein>
<evidence type="ECO:0008006" key="3">
    <source>
        <dbReference type="Google" id="ProtNLM"/>
    </source>
</evidence>
<sequence>MPGSFMSLSIFAYDLDERGQPIQAWETVVGHDEAEAVREAKEHAGRHAGILVVKREGKPAVGEEGDPIIVFQSGRTGDFD</sequence>
<accession>A0ABD7PKB1</accession>
<name>A0ABD7PKB1_RHILE</name>
<keyword evidence="1" id="KW-0614">Plasmid</keyword>
<reference evidence="1 2" key="1">
    <citation type="submission" date="2019-02" db="EMBL/GenBank/DDBJ databases">
        <title>The genomic architecture of introgression among sibling species of bacteria.</title>
        <authorList>
            <person name="Cavassim M.I.A."/>
            <person name="Moeskjaer S."/>
            <person name="Moslemi C."/>
            <person name="Fields B."/>
            <person name="Bachmann A."/>
            <person name="Vilhjalmsson B."/>
            <person name="Schierup M.H."/>
            <person name="Young J.P.W."/>
            <person name="Andersen S.U."/>
        </authorList>
    </citation>
    <scope>NUCLEOTIDE SEQUENCE [LARGE SCALE GENOMIC DNA]</scope>
    <source>
        <strain evidence="1 2">SM151B</strain>
        <plasmid evidence="1">pSM151B_Rh01</plasmid>
    </source>
</reference>
<dbReference type="AlphaFoldDB" id="A0ABD7PKB1"/>
<dbReference type="RefSeq" id="WP_130728044.1">
    <property type="nucleotide sequence ID" value="NZ_SINY01000007.1"/>
</dbReference>
<evidence type="ECO:0000313" key="1">
    <source>
        <dbReference type="EMBL" id="TAW25110.1"/>
    </source>
</evidence>
<comment type="caution">
    <text evidence="1">The sequence shown here is derived from an EMBL/GenBank/DDBJ whole genome shotgun (WGS) entry which is preliminary data.</text>
</comment>
<geneLocation type="plasmid" evidence="1">
    <name>pSM151B_Rh01</name>
</geneLocation>